<dbReference type="SUPFAM" id="SSF52540">
    <property type="entry name" value="P-loop containing nucleoside triphosphate hydrolases"/>
    <property type="match status" value="1"/>
</dbReference>
<name>A0A7W8UNY3_9HYPH</name>
<keyword evidence="2" id="KW-1185">Reference proteome</keyword>
<organism evidence="1 2">
    <name type="scientific">Rhizobium lentis</name>
    <dbReference type="NCBI Taxonomy" id="1138194"/>
    <lineage>
        <taxon>Bacteria</taxon>
        <taxon>Pseudomonadati</taxon>
        <taxon>Pseudomonadota</taxon>
        <taxon>Alphaproteobacteria</taxon>
        <taxon>Hyphomicrobiales</taxon>
        <taxon>Rhizobiaceae</taxon>
        <taxon>Rhizobium/Agrobacterium group</taxon>
        <taxon>Rhizobium</taxon>
    </lineage>
</organism>
<evidence type="ECO:0000313" key="2">
    <source>
        <dbReference type="Proteomes" id="UP000528824"/>
    </source>
</evidence>
<evidence type="ECO:0000313" key="1">
    <source>
        <dbReference type="EMBL" id="MBB5561502.1"/>
    </source>
</evidence>
<sequence>MPAAILIGASGSGKTTIARAIAERSPDDTDVLFFDSIGVPSAEDMMREYGSGEAWQLAKTVEWMRRIAEIATSGRQLVFEGQTRLSYLAEGAVAAGWGDYIPILIDCDDATRAARLTFDRRQPELANPEMMKWAKYLRLEARAHGCEILDTSAISVEQATSCVLSLMQTAGTRPSEPSLSSR</sequence>
<dbReference type="Proteomes" id="UP000528824">
    <property type="component" value="Unassembled WGS sequence"/>
</dbReference>
<dbReference type="EMBL" id="JACHBC010000006">
    <property type="protein sequence ID" value="MBB5561502.1"/>
    <property type="molecule type" value="Genomic_DNA"/>
</dbReference>
<reference evidence="1 2" key="1">
    <citation type="submission" date="2020-08" db="EMBL/GenBank/DDBJ databases">
        <title>Genomic Encyclopedia of Type Strains, Phase IV (KMG-V): Genome sequencing to study the core and pangenomes of soil and plant-associated prokaryotes.</title>
        <authorList>
            <person name="Whitman W."/>
        </authorList>
    </citation>
    <scope>NUCLEOTIDE SEQUENCE [LARGE SCALE GENOMIC DNA]</scope>
    <source>
        <strain evidence="1 2">SEMIA 4034</strain>
    </source>
</reference>
<dbReference type="InterPro" id="IPR027417">
    <property type="entry name" value="P-loop_NTPase"/>
</dbReference>
<gene>
    <name evidence="1" type="ORF">GGI59_003178</name>
</gene>
<keyword evidence="1" id="KW-0418">Kinase</keyword>
<dbReference type="Gene3D" id="3.40.50.300">
    <property type="entry name" value="P-loop containing nucleotide triphosphate hydrolases"/>
    <property type="match status" value="1"/>
</dbReference>
<protein>
    <submittedName>
        <fullName evidence="1">Shikimate kinase</fullName>
    </submittedName>
</protein>
<accession>A0A7W8UNY3</accession>
<dbReference type="GO" id="GO:0016301">
    <property type="term" value="F:kinase activity"/>
    <property type="evidence" value="ECO:0007669"/>
    <property type="project" value="UniProtKB-KW"/>
</dbReference>
<dbReference type="RefSeq" id="WP_183934528.1">
    <property type="nucleotide sequence ID" value="NZ_JACHBB010000006.1"/>
</dbReference>
<dbReference type="AlphaFoldDB" id="A0A7W8UNY3"/>
<keyword evidence="1" id="KW-0808">Transferase</keyword>
<comment type="caution">
    <text evidence="1">The sequence shown here is derived from an EMBL/GenBank/DDBJ whole genome shotgun (WGS) entry which is preliminary data.</text>
</comment>
<proteinExistence type="predicted"/>